<dbReference type="AlphaFoldDB" id="A0A9W8GXV3"/>
<organism evidence="2 3">
    <name type="scientific">Coemansia pectinata</name>
    <dbReference type="NCBI Taxonomy" id="1052879"/>
    <lineage>
        <taxon>Eukaryota</taxon>
        <taxon>Fungi</taxon>
        <taxon>Fungi incertae sedis</taxon>
        <taxon>Zoopagomycota</taxon>
        <taxon>Kickxellomycotina</taxon>
        <taxon>Kickxellomycetes</taxon>
        <taxon>Kickxellales</taxon>
        <taxon>Kickxellaceae</taxon>
        <taxon>Coemansia</taxon>
    </lineage>
</organism>
<reference evidence="2" key="1">
    <citation type="submission" date="2022-07" db="EMBL/GenBank/DDBJ databases">
        <title>Phylogenomic reconstructions and comparative analyses of Kickxellomycotina fungi.</title>
        <authorList>
            <person name="Reynolds N.K."/>
            <person name="Stajich J.E."/>
            <person name="Barry K."/>
            <person name="Grigoriev I.V."/>
            <person name="Crous P."/>
            <person name="Smith M.E."/>
        </authorList>
    </citation>
    <scope>NUCLEOTIDE SEQUENCE</scope>
    <source>
        <strain evidence="2">BCRC 34297</strain>
    </source>
</reference>
<dbReference type="PANTHER" id="PTHR31047">
    <property type="entry name" value="MEIOTICALLY UP-REGULATED GENE 157 PROTEIN"/>
    <property type="match status" value="1"/>
</dbReference>
<dbReference type="InterPro" id="IPR008313">
    <property type="entry name" value="GH125"/>
</dbReference>
<name>A0A9W8GXV3_9FUNG</name>
<dbReference type="Gene3D" id="1.50.10.10">
    <property type="match status" value="1"/>
</dbReference>
<accession>A0A9W8GXV3</accession>
<dbReference type="InterPro" id="IPR012341">
    <property type="entry name" value="6hp_glycosidase-like_sf"/>
</dbReference>
<dbReference type="InterPro" id="IPR008928">
    <property type="entry name" value="6-hairpin_glycosidase_sf"/>
</dbReference>
<gene>
    <name evidence="2" type="ORF">GGI19_003599</name>
</gene>
<dbReference type="EMBL" id="JANBUH010000249">
    <property type="protein sequence ID" value="KAJ2752770.1"/>
    <property type="molecule type" value="Genomic_DNA"/>
</dbReference>
<feature type="signal peptide" evidence="1">
    <location>
        <begin position="1"/>
        <end position="20"/>
    </location>
</feature>
<dbReference type="SUPFAM" id="SSF48208">
    <property type="entry name" value="Six-hairpin glycosidases"/>
    <property type="match status" value="1"/>
</dbReference>
<proteinExistence type="predicted"/>
<dbReference type="PIRSF" id="PIRSF028846">
    <property type="entry name" value="UCP028846"/>
    <property type="match status" value="1"/>
</dbReference>
<dbReference type="GO" id="GO:0005975">
    <property type="term" value="P:carbohydrate metabolic process"/>
    <property type="evidence" value="ECO:0007669"/>
    <property type="project" value="InterPro"/>
</dbReference>
<evidence type="ECO:0000256" key="1">
    <source>
        <dbReference type="SAM" id="SignalP"/>
    </source>
</evidence>
<dbReference type="Pfam" id="PF06824">
    <property type="entry name" value="Glyco_hydro_125"/>
    <property type="match status" value="1"/>
</dbReference>
<comment type="caution">
    <text evidence="2">The sequence shown here is derived from an EMBL/GenBank/DDBJ whole genome shotgun (WGS) entry which is preliminary data.</text>
</comment>
<dbReference type="PANTHER" id="PTHR31047:SF0">
    <property type="entry name" value="MEIOTICALLY UP-REGULATED GENE 157 PROTEIN"/>
    <property type="match status" value="1"/>
</dbReference>
<dbReference type="OrthoDB" id="7771656at2759"/>
<feature type="chain" id="PRO_5040853514" description="Glycoside hydrolase family 125 protein" evidence="1">
    <location>
        <begin position="21"/>
        <end position="502"/>
    </location>
</feature>
<dbReference type="Proteomes" id="UP001140011">
    <property type="component" value="Unassembled WGS sequence"/>
</dbReference>
<evidence type="ECO:0000313" key="3">
    <source>
        <dbReference type="Proteomes" id="UP001140011"/>
    </source>
</evidence>
<keyword evidence="1" id="KW-0732">Signal</keyword>
<dbReference type="SMART" id="SM01149">
    <property type="entry name" value="DUF1237"/>
    <property type="match status" value="1"/>
</dbReference>
<keyword evidence="3" id="KW-1185">Reference proteome</keyword>
<sequence>MKLVVGASLLLSGLLVNAAANCPSYTDYSSTPHEPYSTGRYRIPSMRPPLECRTFNTPTIEQAIFDVNSLISDPDWRQLFSNLFPNTLDTTVAWHNSNATEPYTFLVTGDITAQWIRDSTNQMLPYIPYISADDDLAKLVLGLVNMQAEELLGYPYGNAFQPPPRSGLTPAENGIAVDLSVDPPFDNRTVFEAKFELDSFASFFQISTAYWRATGDYQFMYSKSWSNAMATVLTTIRRLQEPTYNSRHQLNRPLVQYTRLTDSPTETQFGSGIGNPVRYTGMAKTLFRPSDDATIFPFLVPANAYLAVELSNLSYMLSSIGVYSEQADFAKKLATEIRQGVLQHGTTMHPKYGRVFAYETDGYGSTLVMDDANGPALLSLPYLGFVSTSDSTYQNTRRMILSPDDNPWYFTGMYIHGIGSPHTGFLKVWPMAVAMRGLTSTNKTEVKECLDQLKATTSGLGLMHESVNVNKPAEYTRSWFAWCNSLVSQLVFDALNRFPGII</sequence>
<protein>
    <recommendedName>
        <fullName evidence="4">Glycoside hydrolase family 125 protein</fullName>
    </recommendedName>
</protein>
<evidence type="ECO:0000313" key="2">
    <source>
        <dbReference type="EMBL" id="KAJ2752770.1"/>
    </source>
</evidence>
<evidence type="ECO:0008006" key="4">
    <source>
        <dbReference type="Google" id="ProtNLM"/>
    </source>
</evidence>
<dbReference type="GO" id="GO:0003824">
    <property type="term" value="F:catalytic activity"/>
    <property type="evidence" value="ECO:0007669"/>
    <property type="project" value="UniProtKB-ARBA"/>
</dbReference>